<evidence type="ECO:0000313" key="2">
    <source>
        <dbReference type="Proteomes" id="UP000682733"/>
    </source>
</evidence>
<dbReference type="Proteomes" id="UP000682733">
    <property type="component" value="Unassembled WGS sequence"/>
</dbReference>
<proteinExistence type="predicted"/>
<name>A0A8S2YSS1_9BILA</name>
<gene>
    <name evidence="1" type="ORF">TMI583_LOCUS50270</name>
</gene>
<accession>A0A8S2YSS1</accession>
<comment type="caution">
    <text evidence="1">The sequence shown here is derived from an EMBL/GenBank/DDBJ whole genome shotgun (WGS) entry which is preliminary data.</text>
</comment>
<organism evidence="1 2">
    <name type="scientific">Didymodactylos carnosus</name>
    <dbReference type="NCBI Taxonomy" id="1234261"/>
    <lineage>
        <taxon>Eukaryota</taxon>
        <taxon>Metazoa</taxon>
        <taxon>Spiralia</taxon>
        <taxon>Gnathifera</taxon>
        <taxon>Rotifera</taxon>
        <taxon>Eurotatoria</taxon>
        <taxon>Bdelloidea</taxon>
        <taxon>Philodinida</taxon>
        <taxon>Philodinidae</taxon>
        <taxon>Didymodactylos</taxon>
    </lineage>
</organism>
<evidence type="ECO:0000313" key="1">
    <source>
        <dbReference type="EMBL" id="CAF4575117.1"/>
    </source>
</evidence>
<sequence>MLKSIICEGLSAVDVAVIVECETVVVDKDVEELEGGDERFRSSCRVVDRVMALACNVLIGSIVDGVYDRIRKG</sequence>
<reference evidence="1" key="1">
    <citation type="submission" date="2021-02" db="EMBL/GenBank/DDBJ databases">
        <authorList>
            <person name="Nowell W R."/>
        </authorList>
    </citation>
    <scope>NUCLEOTIDE SEQUENCE</scope>
</reference>
<dbReference type="AlphaFoldDB" id="A0A8S2YSS1"/>
<dbReference type="EMBL" id="CAJOBA010118977">
    <property type="protein sequence ID" value="CAF4575117.1"/>
    <property type="molecule type" value="Genomic_DNA"/>
</dbReference>
<protein>
    <submittedName>
        <fullName evidence="1">Uncharacterized protein</fullName>
    </submittedName>
</protein>